<feature type="transmembrane region" description="Helical" evidence="7">
    <location>
        <begin position="237"/>
        <end position="258"/>
    </location>
</feature>
<evidence type="ECO:0000256" key="5">
    <source>
        <dbReference type="ARBA" id="ARBA00023136"/>
    </source>
</evidence>
<evidence type="ECO:0000256" key="4">
    <source>
        <dbReference type="ARBA" id="ARBA00022989"/>
    </source>
</evidence>
<keyword evidence="5 7" id="KW-0472">Membrane</keyword>
<feature type="region of interest" description="Disordered" evidence="6">
    <location>
        <begin position="291"/>
        <end position="311"/>
    </location>
</feature>
<dbReference type="Gene3D" id="1.20.1070.10">
    <property type="entry name" value="Rhodopsin 7-helix transmembrane proteins"/>
    <property type="match status" value="1"/>
</dbReference>
<evidence type="ECO:0000256" key="7">
    <source>
        <dbReference type="SAM" id="Phobius"/>
    </source>
</evidence>
<feature type="transmembrane region" description="Helical" evidence="7">
    <location>
        <begin position="167"/>
        <end position="187"/>
    </location>
</feature>
<evidence type="ECO:0000313" key="9">
    <source>
        <dbReference type="Proteomes" id="UP000190831"/>
    </source>
</evidence>
<proteinExistence type="inferred from homology"/>
<keyword evidence="9" id="KW-1185">Reference proteome</keyword>
<organism evidence="8 9">
    <name type="scientific">Lachancea fermentati</name>
    <name type="common">Zygosaccharomyces fermentati</name>
    <dbReference type="NCBI Taxonomy" id="4955"/>
    <lineage>
        <taxon>Eukaryota</taxon>
        <taxon>Fungi</taxon>
        <taxon>Dikarya</taxon>
        <taxon>Ascomycota</taxon>
        <taxon>Saccharomycotina</taxon>
        <taxon>Saccharomycetes</taxon>
        <taxon>Saccharomycetales</taxon>
        <taxon>Saccharomycetaceae</taxon>
        <taxon>Lachancea</taxon>
    </lineage>
</organism>
<feature type="compositionally biased region" description="Polar residues" evidence="6">
    <location>
        <begin position="299"/>
        <end position="311"/>
    </location>
</feature>
<dbReference type="SUPFAM" id="SSF81321">
    <property type="entry name" value="Family A G protein-coupled receptor-like"/>
    <property type="match status" value="1"/>
</dbReference>
<feature type="transmembrane region" description="Helical" evidence="7">
    <location>
        <begin position="116"/>
        <end position="135"/>
    </location>
</feature>
<comment type="similarity">
    <text evidence="2">Belongs to the archaeal/bacterial/fungal opsin family.</text>
</comment>
<dbReference type="PANTHER" id="PTHR28286:SF1">
    <property type="entry name" value="30 KDA HEAT SHOCK PROTEIN-RELATED"/>
    <property type="match status" value="1"/>
</dbReference>
<sequence length="311" mass="34279">MSYVELMKRGGNEAIQINAPTGVDFHLTARGSDWLFSAFCFFLVLGLITIGLMFRKPAQERIFYMTAVAPLLFMAFTYFTVASDLGWTGIRAKYNHEKVSTQTEFPGIRQIFYARYVGWFLAMPWNIIAVGLMTGTPWIQTAFNIGMTEGYVVLMLIGSLVHSTYKWGYFSLAIACSVCCCTSLMTTSRNLAIKMGKDVFSIFDSIMGVIMFLWWIYPICFGISEGGNVIAPNSEAVFYGVLDCLLLGFLPCIITFLASTIGLERIGLIGNSNNFSVMPNEKSMNSIATARHSGETAVSPKSGNTPASPTP</sequence>
<dbReference type="InterPro" id="IPR043476">
    <property type="entry name" value="Yro2-like_7TM"/>
</dbReference>
<feature type="transmembrane region" description="Helical" evidence="7">
    <location>
        <begin position="199"/>
        <end position="217"/>
    </location>
</feature>
<feature type="transmembrane region" description="Helical" evidence="7">
    <location>
        <begin position="142"/>
        <end position="161"/>
    </location>
</feature>
<dbReference type="FunFam" id="1.20.1070.10:FF:000160">
    <property type="entry name" value="Related to Opsin-1"/>
    <property type="match status" value="1"/>
</dbReference>
<evidence type="ECO:0000313" key="8">
    <source>
        <dbReference type="EMBL" id="SCW01648.1"/>
    </source>
</evidence>
<dbReference type="GO" id="GO:0005783">
    <property type="term" value="C:endoplasmic reticulum"/>
    <property type="evidence" value="ECO:0007669"/>
    <property type="project" value="TreeGrafter"/>
</dbReference>
<keyword evidence="4 7" id="KW-1133">Transmembrane helix</keyword>
<accession>A0A1G4MCY1</accession>
<dbReference type="AlphaFoldDB" id="A0A1G4MCY1"/>
<dbReference type="GO" id="GO:0005886">
    <property type="term" value="C:plasma membrane"/>
    <property type="evidence" value="ECO:0007669"/>
    <property type="project" value="TreeGrafter"/>
</dbReference>
<dbReference type="Pfam" id="PF01036">
    <property type="entry name" value="Bac_rhodopsin"/>
    <property type="match status" value="1"/>
</dbReference>
<comment type="subcellular location">
    <subcellularLocation>
        <location evidence="1">Membrane</location>
        <topology evidence="1">Multi-pass membrane protein</topology>
    </subcellularLocation>
</comment>
<evidence type="ECO:0000256" key="2">
    <source>
        <dbReference type="ARBA" id="ARBA00008130"/>
    </source>
</evidence>
<dbReference type="OMA" id="GHWNIDP"/>
<feature type="transmembrane region" description="Helical" evidence="7">
    <location>
        <begin position="62"/>
        <end position="81"/>
    </location>
</feature>
<gene>
    <name evidence="8" type="ORF">LAFE_0E04258G</name>
</gene>
<dbReference type="InterPro" id="IPR001425">
    <property type="entry name" value="Arc/bac/fun_rhodopsins"/>
</dbReference>
<evidence type="ECO:0000256" key="3">
    <source>
        <dbReference type="ARBA" id="ARBA00022692"/>
    </source>
</evidence>
<dbReference type="SMART" id="SM01021">
    <property type="entry name" value="Bac_rhodopsin"/>
    <property type="match status" value="1"/>
</dbReference>
<reference evidence="9" key="1">
    <citation type="submission" date="2016-03" db="EMBL/GenBank/DDBJ databases">
        <authorList>
            <person name="Devillers H."/>
        </authorList>
    </citation>
    <scope>NUCLEOTIDE SEQUENCE [LARGE SCALE GENOMIC DNA]</scope>
</reference>
<protein>
    <submittedName>
        <fullName evidence="8">LAFE_0E04258g1_1</fullName>
    </submittedName>
</protein>
<evidence type="ECO:0000256" key="1">
    <source>
        <dbReference type="ARBA" id="ARBA00004141"/>
    </source>
</evidence>
<keyword evidence="3 7" id="KW-0812">Transmembrane</keyword>
<feature type="transmembrane region" description="Helical" evidence="7">
    <location>
        <begin position="34"/>
        <end position="55"/>
    </location>
</feature>
<dbReference type="EMBL" id="LT598488">
    <property type="protein sequence ID" value="SCW01648.1"/>
    <property type="molecule type" value="Genomic_DNA"/>
</dbReference>
<dbReference type="PANTHER" id="PTHR28286">
    <property type="match status" value="1"/>
</dbReference>
<dbReference type="Proteomes" id="UP000190831">
    <property type="component" value="Chromosome E"/>
</dbReference>
<dbReference type="OrthoDB" id="536545at2759"/>
<evidence type="ECO:0000256" key="6">
    <source>
        <dbReference type="SAM" id="MobiDB-lite"/>
    </source>
</evidence>
<dbReference type="CDD" id="cd15239">
    <property type="entry name" value="7tm_YRO2_fungal-like"/>
    <property type="match status" value="1"/>
</dbReference>
<name>A0A1G4MCY1_LACFM</name>